<organism evidence="1 2">
    <name type="scientific">Deinococcus gobiensis (strain DSM 21396 / JCM 16679 / CGMCC 1.7299 / I-0)</name>
    <dbReference type="NCBI Taxonomy" id="745776"/>
    <lineage>
        <taxon>Bacteria</taxon>
        <taxon>Thermotogati</taxon>
        <taxon>Deinococcota</taxon>
        <taxon>Deinococci</taxon>
        <taxon>Deinococcales</taxon>
        <taxon>Deinococcaceae</taxon>
        <taxon>Deinococcus</taxon>
    </lineage>
</organism>
<dbReference type="EMBL" id="CP002191">
    <property type="protein sequence ID" value="AFD25912.1"/>
    <property type="molecule type" value="Genomic_DNA"/>
</dbReference>
<name>H8GXR0_DEIGI</name>
<proteinExistence type="predicted"/>
<dbReference type="OrthoDB" id="9848967at2"/>
<dbReference type="RefSeq" id="WP_014685395.1">
    <property type="nucleotide sequence ID" value="NC_017790.1"/>
</dbReference>
<dbReference type="AlphaFoldDB" id="H8GXR0"/>
<reference evidence="1 2" key="1">
    <citation type="journal article" date="2012" name="PLoS ONE">
        <title>Genome sequence and transcriptome analysis of the radioresistant bacterium Deinococcus gobiensis: insights into the extreme environmental adaptations.</title>
        <authorList>
            <person name="Yuan M."/>
            <person name="Chen M."/>
            <person name="Zhang W."/>
            <person name="Lu W."/>
            <person name="Wang J."/>
            <person name="Yang M."/>
            <person name="Zhao P."/>
            <person name="Tang R."/>
            <person name="Li X."/>
            <person name="Hao Y."/>
            <person name="Zhou Z."/>
            <person name="Zhan Y."/>
            <person name="Yu H."/>
            <person name="Teng C."/>
            <person name="Yan Y."/>
            <person name="Ping S."/>
            <person name="Wang Y."/>
            <person name="Lin M."/>
        </authorList>
    </citation>
    <scope>NUCLEOTIDE SEQUENCE [LARGE SCALE GENOMIC DNA]</scope>
    <source>
        <strain evidence="1 2">I-0</strain>
    </source>
</reference>
<keyword evidence="2" id="KW-1185">Reference proteome</keyword>
<evidence type="ECO:0000313" key="2">
    <source>
        <dbReference type="Proteomes" id="UP000007575"/>
    </source>
</evidence>
<accession>H8GXR0</accession>
<dbReference type="HOGENOM" id="CLU_2166825_0_0_0"/>
<gene>
    <name evidence="1" type="ordered locus">DGo_CA1985</name>
</gene>
<dbReference type="Proteomes" id="UP000007575">
    <property type="component" value="Chromosome"/>
</dbReference>
<protein>
    <submittedName>
        <fullName evidence="1">Uncharacterized protein</fullName>
    </submittedName>
</protein>
<evidence type="ECO:0000313" key="1">
    <source>
        <dbReference type="EMBL" id="AFD25912.1"/>
    </source>
</evidence>
<dbReference type="KEGG" id="dgo:DGo_CA1985"/>
<dbReference type="PATRIC" id="fig|745776.4.peg.2037"/>
<sequence length="110" mass="11860">MTGGQARPLPLYGVCDSCGAPNGIPYHYPTGAIEYLCTRCAQRRAIYDAAYDQLELQVRGVVSAWLSVWGTLPGVVDLHEHLLQIGAKVEADYKAGTFPPEGVQPFLPAA</sequence>
<dbReference type="STRING" id="745776.DGo_CA1985"/>